<dbReference type="PANTHER" id="PTHR32468:SF74">
    <property type="entry name" value="CATION_H(+) ANTIPORTER 21-RELATED"/>
    <property type="match status" value="1"/>
</dbReference>
<evidence type="ECO:0000313" key="13">
    <source>
        <dbReference type="EMBL" id="GMN64126.1"/>
    </source>
</evidence>
<dbReference type="GO" id="GO:0012505">
    <property type="term" value="C:endomembrane system"/>
    <property type="evidence" value="ECO:0007669"/>
    <property type="project" value="TreeGrafter"/>
</dbReference>
<comment type="similarity">
    <text evidence="9">Belongs to the monovalent cation:proton antiporter 2 (CPA2) transporter (TC 2.A.37) family. CHX (TC 2.A.37.4) subfamily.</text>
</comment>
<name>A0AA88E1J4_FICCA</name>
<dbReference type="GO" id="GO:0016020">
    <property type="term" value="C:membrane"/>
    <property type="evidence" value="ECO:0007669"/>
    <property type="project" value="UniProtKB-SubCell"/>
</dbReference>
<dbReference type="InterPro" id="IPR038770">
    <property type="entry name" value="Na+/solute_symporter_sf"/>
</dbReference>
<feature type="transmembrane region" description="Helical" evidence="11">
    <location>
        <begin position="74"/>
        <end position="97"/>
    </location>
</feature>
<feature type="transmembrane region" description="Helical" evidence="11">
    <location>
        <begin position="103"/>
        <end position="124"/>
    </location>
</feature>
<keyword evidence="7" id="KW-0406">Ion transport</keyword>
<evidence type="ECO:0000256" key="9">
    <source>
        <dbReference type="ARBA" id="ARBA00038341"/>
    </source>
</evidence>
<dbReference type="GO" id="GO:0006813">
    <property type="term" value="P:potassium ion transport"/>
    <property type="evidence" value="ECO:0007669"/>
    <property type="project" value="UniProtKB-KW"/>
</dbReference>
<dbReference type="Proteomes" id="UP001187192">
    <property type="component" value="Unassembled WGS sequence"/>
</dbReference>
<protein>
    <recommendedName>
        <fullName evidence="12">Cation/H+ exchanger transmembrane domain-containing protein</fullName>
    </recommendedName>
</protein>
<dbReference type="Gene3D" id="1.20.1530.20">
    <property type="match status" value="1"/>
</dbReference>
<dbReference type="InterPro" id="IPR050794">
    <property type="entry name" value="CPA2_transporter"/>
</dbReference>
<feature type="region of interest" description="Disordered" evidence="10">
    <location>
        <begin position="249"/>
        <end position="345"/>
    </location>
</feature>
<dbReference type="GO" id="GO:0015297">
    <property type="term" value="F:antiporter activity"/>
    <property type="evidence" value="ECO:0007669"/>
    <property type="project" value="InterPro"/>
</dbReference>
<accession>A0AA88E1J4</accession>
<dbReference type="GO" id="GO:0006885">
    <property type="term" value="P:regulation of pH"/>
    <property type="evidence" value="ECO:0007669"/>
    <property type="project" value="TreeGrafter"/>
</dbReference>
<dbReference type="PROSITE" id="PS51257">
    <property type="entry name" value="PROKAR_LIPOPROTEIN"/>
    <property type="match status" value="1"/>
</dbReference>
<keyword evidence="14" id="KW-1185">Reference proteome</keyword>
<keyword evidence="6 11" id="KW-1133">Transmembrane helix</keyword>
<dbReference type="EMBL" id="BTGU01000169">
    <property type="protein sequence ID" value="GMN64126.1"/>
    <property type="molecule type" value="Genomic_DNA"/>
</dbReference>
<gene>
    <name evidence="13" type="ORF">TIFTF001_033204</name>
</gene>
<evidence type="ECO:0000256" key="2">
    <source>
        <dbReference type="ARBA" id="ARBA00022448"/>
    </source>
</evidence>
<sequence length="377" mass="40655">MPRKSPPLPSMASSSPSPLATSCTTCSSSISPPSPRVCPQDTALYSGASPLSATTSPQILVDLKLLHSEVGRTALSAAIITDLSSWILLTLSIAIAIANHSHIYTLVLRTALLVLSLFAFRPALSSIISLRSKRIIDGGGGYNDYHMSFFLALVVAFGTNHKEVFGGQFGIGKIVGVLGLAFLVKIASTSLAAVFVHKMRPREGLALGLLMNTKGFLTLIVITFARDIKLIQQLEDRLGIRRDLHPPAHRGLRLRHDAGGHLQPGGGEACQPHYPSLSPQADNGWQRGEHERKPFSHHEQARFGDTEVEVANVSESVDGDRDGDGDDNGDGGGASASDRRGENSGTLSEHFCHMTWEPYHFKRHDLAPFVNRGTKSF</sequence>
<keyword evidence="4 11" id="KW-0812">Transmembrane</keyword>
<evidence type="ECO:0000256" key="3">
    <source>
        <dbReference type="ARBA" id="ARBA00022538"/>
    </source>
</evidence>
<feature type="transmembrane region" description="Helical" evidence="11">
    <location>
        <begin position="205"/>
        <end position="225"/>
    </location>
</feature>
<keyword evidence="5" id="KW-0630">Potassium</keyword>
<proteinExistence type="inferred from homology"/>
<feature type="region of interest" description="Disordered" evidence="10">
    <location>
        <begin position="1"/>
        <end position="21"/>
    </location>
</feature>
<dbReference type="AlphaFoldDB" id="A0AA88E1J4"/>
<organism evidence="13 14">
    <name type="scientific">Ficus carica</name>
    <name type="common">Common fig</name>
    <dbReference type="NCBI Taxonomy" id="3494"/>
    <lineage>
        <taxon>Eukaryota</taxon>
        <taxon>Viridiplantae</taxon>
        <taxon>Streptophyta</taxon>
        <taxon>Embryophyta</taxon>
        <taxon>Tracheophyta</taxon>
        <taxon>Spermatophyta</taxon>
        <taxon>Magnoliopsida</taxon>
        <taxon>eudicotyledons</taxon>
        <taxon>Gunneridae</taxon>
        <taxon>Pentapetalae</taxon>
        <taxon>rosids</taxon>
        <taxon>fabids</taxon>
        <taxon>Rosales</taxon>
        <taxon>Moraceae</taxon>
        <taxon>Ficeae</taxon>
        <taxon>Ficus</taxon>
    </lineage>
</organism>
<evidence type="ECO:0000259" key="12">
    <source>
        <dbReference type="Pfam" id="PF00999"/>
    </source>
</evidence>
<feature type="transmembrane region" description="Helical" evidence="11">
    <location>
        <begin position="145"/>
        <end position="162"/>
    </location>
</feature>
<comment type="caution">
    <text evidence="13">The sequence shown here is derived from an EMBL/GenBank/DDBJ whole genome shotgun (WGS) entry which is preliminary data.</text>
</comment>
<reference evidence="13" key="1">
    <citation type="submission" date="2023-07" db="EMBL/GenBank/DDBJ databases">
        <title>draft genome sequence of fig (Ficus carica).</title>
        <authorList>
            <person name="Takahashi T."/>
            <person name="Nishimura K."/>
        </authorList>
    </citation>
    <scope>NUCLEOTIDE SEQUENCE</scope>
</reference>
<keyword evidence="2" id="KW-0813">Transport</keyword>
<evidence type="ECO:0000256" key="11">
    <source>
        <dbReference type="SAM" id="Phobius"/>
    </source>
</evidence>
<comment type="subcellular location">
    <subcellularLocation>
        <location evidence="1">Membrane</location>
        <topology evidence="1">Multi-pass membrane protein</topology>
    </subcellularLocation>
</comment>
<keyword evidence="3" id="KW-0633">Potassium transport</keyword>
<dbReference type="Pfam" id="PF00999">
    <property type="entry name" value="Na_H_Exchanger"/>
    <property type="match status" value="1"/>
</dbReference>
<evidence type="ECO:0000256" key="6">
    <source>
        <dbReference type="ARBA" id="ARBA00022989"/>
    </source>
</evidence>
<keyword evidence="8 11" id="KW-0472">Membrane</keyword>
<feature type="compositionally biased region" description="Low complexity" evidence="10">
    <location>
        <begin position="10"/>
        <end position="21"/>
    </location>
</feature>
<evidence type="ECO:0000256" key="8">
    <source>
        <dbReference type="ARBA" id="ARBA00023136"/>
    </source>
</evidence>
<evidence type="ECO:0000256" key="5">
    <source>
        <dbReference type="ARBA" id="ARBA00022958"/>
    </source>
</evidence>
<dbReference type="InterPro" id="IPR006153">
    <property type="entry name" value="Cation/H_exchanger_TM"/>
</dbReference>
<dbReference type="GO" id="GO:1902600">
    <property type="term" value="P:proton transmembrane transport"/>
    <property type="evidence" value="ECO:0007669"/>
    <property type="project" value="InterPro"/>
</dbReference>
<evidence type="ECO:0000313" key="14">
    <source>
        <dbReference type="Proteomes" id="UP001187192"/>
    </source>
</evidence>
<evidence type="ECO:0000256" key="4">
    <source>
        <dbReference type="ARBA" id="ARBA00022692"/>
    </source>
</evidence>
<feature type="domain" description="Cation/H+ exchanger transmembrane" evidence="12">
    <location>
        <begin position="52"/>
        <end position="155"/>
    </location>
</feature>
<evidence type="ECO:0000256" key="1">
    <source>
        <dbReference type="ARBA" id="ARBA00004141"/>
    </source>
</evidence>
<evidence type="ECO:0000256" key="7">
    <source>
        <dbReference type="ARBA" id="ARBA00023065"/>
    </source>
</evidence>
<evidence type="ECO:0000256" key="10">
    <source>
        <dbReference type="SAM" id="MobiDB-lite"/>
    </source>
</evidence>
<dbReference type="PANTHER" id="PTHR32468">
    <property type="entry name" value="CATION/H + ANTIPORTER"/>
    <property type="match status" value="1"/>
</dbReference>
<feature type="transmembrane region" description="Helical" evidence="11">
    <location>
        <begin position="174"/>
        <end position="196"/>
    </location>
</feature>
<feature type="compositionally biased region" description="Basic and acidic residues" evidence="10">
    <location>
        <begin position="287"/>
        <end position="305"/>
    </location>
</feature>